<dbReference type="CDD" id="cd18186">
    <property type="entry name" value="BTB_POZ_ZBTB_KLHL-like"/>
    <property type="match status" value="2"/>
</dbReference>
<evidence type="ECO:0000259" key="2">
    <source>
        <dbReference type="PROSITE" id="PS50097"/>
    </source>
</evidence>
<dbReference type="PROSITE" id="PS50097">
    <property type="entry name" value="BTB"/>
    <property type="match status" value="2"/>
</dbReference>
<feature type="domain" description="BTB" evidence="2">
    <location>
        <begin position="222"/>
        <end position="296"/>
    </location>
</feature>
<dbReference type="SUPFAM" id="SSF54695">
    <property type="entry name" value="POZ domain"/>
    <property type="match status" value="2"/>
</dbReference>
<evidence type="ECO:0000313" key="3">
    <source>
        <dbReference type="EMBL" id="CUA72028.1"/>
    </source>
</evidence>
<dbReference type="Pfam" id="PF00651">
    <property type="entry name" value="BTB"/>
    <property type="match status" value="2"/>
</dbReference>
<dbReference type="Gene3D" id="3.30.710.10">
    <property type="entry name" value="Potassium Channel Kv1.1, Chain A"/>
    <property type="match status" value="2"/>
</dbReference>
<dbReference type="InterPro" id="IPR011333">
    <property type="entry name" value="SKP1/BTB/POZ_sf"/>
</dbReference>
<accession>A0A0K6G0Z2</accession>
<evidence type="ECO:0000256" key="1">
    <source>
        <dbReference type="SAM" id="MobiDB-lite"/>
    </source>
</evidence>
<reference evidence="3 4" key="1">
    <citation type="submission" date="2015-07" db="EMBL/GenBank/DDBJ databases">
        <authorList>
            <person name="Noorani M."/>
        </authorList>
    </citation>
    <scope>NUCLEOTIDE SEQUENCE [LARGE SCALE GENOMIC DNA]</scope>
    <source>
        <strain evidence="3">BBA 69670</strain>
    </source>
</reference>
<dbReference type="InterPro" id="IPR000210">
    <property type="entry name" value="BTB/POZ_dom"/>
</dbReference>
<dbReference type="Proteomes" id="UP000044841">
    <property type="component" value="Unassembled WGS sequence"/>
</dbReference>
<dbReference type="EMBL" id="CYGV01001278">
    <property type="protein sequence ID" value="CUA72028.1"/>
    <property type="molecule type" value="Genomic_DNA"/>
</dbReference>
<feature type="domain" description="BTB" evidence="2">
    <location>
        <begin position="42"/>
        <end position="118"/>
    </location>
</feature>
<sequence>MQKSQKGHRVLNFVEEELGNLDETSNPTSLKPLERHSEFFFDDTLVAIQVERTLFNVHKYQLVKSEVFSDMFKMPGPEGGKPKEGSSPDHPIELKGVSASDFATLLRVLYASHFTSDLPAPEASLIVPAFRLSNMLNFSQLRDFLLPLAEEKIDDVDKIVFAREFDIKHWLVPAHVRLCQREKPLNAEEVDIEPNPDSPDEVSGTEAPEAVVPHPQFFLDNTLVAIQIEKTLFNVHKYQLVKSEAFSDMFKNSKGEGDEPEPGSSPDHPIVIKGVAASDFAALLQVLYESHFSRNQHIPETPLIIPSFRLAHLLNFSELRTYLLPLAEKNLDDVDKITFAREFDIKEWLAPAHVRLCQREKPLSTEEARKLGVDSVLILWRMREQYRTRSYDNKVYCYSCAGMTYTGSSYTCQGCSGSYGTGYLRQDGSGRIAEQNFTVDSSSVTAGVKKWVESDCVVED</sequence>
<gene>
    <name evidence="3" type="ORF">RSOLAG22IIIB_04889</name>
</gene>
<evidence type="ECO:0000313" key="4">
    <source>
        <dbReference type="Proteomes" id="UP000044841"/>
    </source>
</evidence>
<keyword evidence="4" id="KW-1185">Reference proteome</keyword>
<feature type="region of interest" description="Disordered" evidence="1">
    <location>
        <begin position="187"/>
        <end position="207"/>
    </location>
</feature>
<feature type="compositionally biased region" description="Acidic residues" evidence="1">
    <location>
        <begin position="188"/>
        <end position="200"/>
    </location>
</feature>
<dbReference type="SMART" id="SM00225">
    <property type="entry name" value="BTB"/>
    <property type="match status" value="2"/>
</dbReference>
<proteinExistence type="predicted"/>
<protein>
    <recommendedName>
        <fullName evidence="2">BTB domain-containing protein</fullName>
    </recommendedName>
</protein>
<organism evidence="3 4">
    <name type="scientific">Rhizoctonia solani</name>
    <dbReference type="NCBI Taxonomy" id="456999"/>
    <lineage>
        <taxon>Eukaryota</taxon>
        <taxon>Fungi</taxon>
        <taxon>Dikarya</taxon>
        <taxon>Basidiomycota</taxon>
        <taxon>Agaricomycotina</taxon>
        <taxon>Agaricomycetes</taxon>
        <taxon>Cantharellales</taxon>
        <taxon>Ceratobasidiaceae</taxon>
        <taxon>Rhizoctonia</taxon>
    </lineage>
</organism>
<dbReference type="AlphaFoldDB" id="A0A0K6G0Z2"/>
<name>A0A0K6G0Z2_9AGAM</name>